<keyword evidence="2" id="KW-1185">Reference proteome</keyword>
<name>A0ABN7S961_OIKDI</name>
<sequence length="85" mass="9526">MALICRKAPTLPSTMATEQAAAPIMINEDGQRRSFKGYAFTQMEDNMGIQEDIIRHNLPKSKESSSTSVHEPVPTVLYSYVHKET</sequence>
<dbReference type="Proteomes" id="UP001158576">
    <property type="component" value="Chromosome XSR"/>
</dbReference>
<evidence type="ECO:0000313" key="2">
    <source>
        <dbReference type="Proteomes" id="UP001158576"/>
    </source>
</evidence>
<proteinExistence type="predicted"/>
<evidence type="ECO:0000313" key="1">
    <source>
        <dbReference type="EMBL" id="CAG5095426.1"/>
    </source>
</evidence>
<reference evidence="1 2" key="1">
    <citation type="submission" date="2021-04" db="EMBL/GenBank/DDBJ databases">
        <authorList>
            <person name="Bliznina A."/>
        </authorList>
    </citation>
    <scope>NUCLEOTIDE SEQUENCE [LARGE SCALE GENOMIC DNA]</scope>
</reference>
<protein>
    <submittedName>
        <fullName evidence="1">Oidioi.mRNA.OKI2018_I69.XSR.g14182.t1.cds</fullName>
    </submittedName>
</protein>
<organism evidence="1 2">
    <name type="scientific">Oikopleura dioica</name>
    <name type="common">Tunicate</name>
    <dbReference type="NCBI Taxonomy" id="34765"/>
    <lineage>
        <taxon>Eukaryota</taxon>
        <taxon>Metazoa</taxon>
        <taxon>Chordata</taxon>
        <taxon>Tunicata</taxon>
        <taxon>Appendicularia</taxon>
        <taxon>Copelata</taxon>
        <taxon>Oikopleuridae</taxon>
        <taxon>Oikopleura</taxon>
    </lineage>
</organism>
<gene>
    <name evidence="1" type="ORF">OKIOD_LOCUS5740</name>
</gene>
<dbReference type="EMBL" id="OU015569">
    <property type="protein sequence ID" value="CAG5095426.1"/>
    <property type="molecule type" value="Genomic_DNA"/>
</dbReference>
<accession>A0ABN7S961</accession>